<name>R7VFU7_CAPTE</name>
<evidence type="ECO:0000313" key="3">
    <source>
        <dbReference type="EMBL" id="ELU17703.1"/>
    </source>
</evidence>
<dbReference type="PANTHER" id="PTHR12157:SF24">
    <property type="entry name" value="FIFE, ISOFORM D"/>
    <property type="match status" value="1"/>
</dbReference>
<reference evidence="5" key="1">
    <citation type="submission" date="2012-12" db="EMBL/GenBank/DDBJ databases">
        <authorList>
            <person name="Hellsten U."/>
            <person name="Grimwood J."/>
            <person name="Chapman J.A."/>
            <person name="Shapiro H."/>
            <person name="Aerts A."/>
            <person name="Otillar R.P."/>
            <person name="Terry A.Y."/>
            <person name="Boore J.L."/>
            <person name="Simakov O."/>
            <person name="Marletaz F."/>
            <person name="Cho S.-J."/>
            <person name="Edsinger-Gonzales E."/>
            <person name="Havlak P."/>
            <person name="Kuo D.-H."/>
            <person name="Larsson T."/>
            <person name="Lv J."/>
            <person name="Arendt D."/>
            <person name="Savage R."/>
            <person name="Osoegawa K."/>
            <person name="de Jong P."/>
            <person name="Lindberg D.R."/>
            <person name="Seaver E.C."/>
            <person name="Weisblat D.A."/>
            <person name="Putnam N.H."/>
            <person name="Grigoriev I.V."/>
            <person name="Rokhsar D.S."/>
        </authorList>
    </citation>
    <scope>NUCLEOTIDE SEQUENCE</scope>
    <source>
        <strain evidence="5">I ESC-2004</strain>
    </source>
</reference>
<dbReference type="Gene3D" id="3.30.40.10">
    <property type="entry name" value="Zinc/RING finger domain, C3HC4 (zinc finger)"/>
    <property type="match status" value="1"/>
</dbReference>
<dbReference type="GO" id="GO:0031267">
    <property type="term" value="F:small GTPase binding"/>
    <property type="evidence" value="ECO:0007669"/>
    <property type="project" value="InterPro"/>
</dbReference>
<evidence type="ECO:0000259" key="2">
    <source>
        <dbReference type="Pfam" id="PF02318"/>
    </source>
</evidence>
<evidence type="ECO:0000256" key="1">
    <source>
        <dbReference type="SAM" id="MobiDB-lite"/>
    </source>
</evidence>
<reference evidence="4" key="3">
    <citation type="submission" date="2015-06" db="UniProtKB">
        <authorList>
            <consortium name="EnsemblMetazoa"/>
        </authorList>
    </citation>
    <scope>IDENTIFICATION</scope>
</reference>
<dbReference type="OrthoDB" id="6159049at2759"/>
<evidence type="ECO:0000313" key="4">
    <source>
        <dbReference type="EnsemblMetazoa" id="CapteP217843"/>
    </source>
</evidence>
<dbReference type="GO" id="GO:0048788">
    <property type="term" value="C:cytoskeleton of presynaptic active zone"/>
    <property type="evidence" value="ECO:0007669"/>
    <property type="project" value="TreeGrafter"/>
</dbReference>
<protein>
    <recommendedName>
        <fullName evidence="2">FYVE-type zinc finger domain-containing protein</fullName>
    </recommendedName>
</protein>
<dbReference type="GO" id="GO:0042391">
    <property type="term" value="P:regulation of membrane potential"/>
    <property type="evidence" value="ECO:0007669"/>
    <property type="project" value="TreeGrafter"/>
</dbReference>
<organism evidence="3">
    <name type="scientific">Capitella teleta</name>
    <name type="common">Polychaete worm</name>
    <dbReference type="NCBI Taxonomy" id="283909"/>
    <lineage>
        <taxon>Eukaryota</taxon>
        <taxon>Metazoa</taxon>
        <taxon>Spiralia</taxon>
        <taxon>Lophotrochozoa</taxon>
        <taxon>Annelida</taxon>
        <taxon>Polychaeta</taxon>
        <taxon>Sedentaria</taxon>
        <taxon>Scolecida</taxon>
        <taxon>Capitellidae</taxon>
        <taxon>Capitella</taxon>
    </lineage>
</organism>
<dbReference type="EnsemblMetazoa" id="CapteT217843">
    <property type="protein sequence ID" value="CapteP217843"/>
    <property type="gene ID" value="CapteG217843"/>
</dbReference>
<dbReference type="EMBL" id="KB292365">
    <property type="protein sequence ID" value="ELU17703.1"/>
    <property type="molecule type" value="Genomic_DNA"/>
</dbReference>
<accession>R7VFU7</accession>
<dbReference type="SUPFAM" id="SSF57903">
    <property type="entry name" value="FYVE/PHD zinc finger"/>
    <property type="match status" value="1"/>
</dbReference>
<dbReference type="Pfam" id="PF02318">
    <property type="entry name" value="FYVE_2"/>
    <property type="match status" value="1"/>
</dbReference>
<dbReference type="GO" id="GO:0042734">
    <property type="term" value="C:presynaptic membrane"/>
    <property type="evidence" value="ECO:0007669"/>
    <property type="project" value="TreeGrafter"/>
</dbReference>
<evidence type="ECO:0000313" key="5">
    <source>
        <dbReference type="Proteomes" id="UP000014760"/>
    </source>
</evidence>
<dbReference type="PANTHER" id="PTHR12157">
    <property type="entry name" value="REGULATING SYNAPTIC MEMBRANE EXOCYTOSIS PROTEIN"/>
    <property type="match status" value="1"/>
</dbReference>
<gene>
    <name evidence="3" type="ORF">CAPTEDRAFT_217843</name>
</gene>
<dbReference type="InterPro" id="IPR011011">
    <property type="entry name" value="Znf_FYVE_PHD"/>
</dbReference>
<dbReference type="InterPro" id="IPR013083">
    <property type="entry name" value="Znf_RING/FYVE/PHD"/>
</dbReference>
<proteinExistence type="predicted"/>
<dbReference type="GO" id="GO:0044325">
    <property type="term" value="F:transmembrane transporter binding"/>
    <property type="evidence" value="ECO:0007669"/>
    <property type="project" value="TreeGrafter"/>
</dbReference>
<keyword evidence="5" id="KW-1185">Reference proteome</keyword>
<feature type="domain" description="FYVE-type zinc finger" evidence="2">
    <location>
        <begin position="76"/>
        <end position="175"/>
    </location>
</feature>
<reference evidence="3 5" key="2">
    <citation type="journal article" date="2013" name="Nature">
        <title>Insights into bilaterian evolution from three spiralian genomes.</title>
        <authorList>
            <person name="Simakov O."/>
            <person name="Marletaz F."/>
            <person name="Cho S.J."/>
            <person name="Edsinger-Gonzales E."/>
            <person name="Havlak P."/>
            <person name="Hellsten U."/>
            <person name="Kuo D.H."/>
            <person name="Larsson T."/>
            <person name="Lv J."/>
            <person name="Arendt D."/>
            <person name="Savage R."/>
            <person name="Osoegawa K."/>
            <person name="de Jong P."/>
            <person name="Grimwood J."/>
            <person name="Chapman J.A."/>
            <person name="Shapiro H."/>
            <person name="Aerts A."/>
            <person name="Otillar R.P."/>
            <person name="Terry A.Y."/>
            <person name="Boore J.L."/>
            <person name="Grigoriev I.V."/>
            <person name="Lindberg D.R."/>
            <person name="Seaver E.C."/>
            <person name="Weisblat D.A."/>
            <person name="Putnam N.H."/>
            <person name="Rokhsar D.S."/>
        </authorList>
    </citation>
    <scope>NUCLEOTIDE SEQUENCE</scope>
    <source>
        <strain evidence="3 5">I ESC-2004</strain>
    </source>
</reference>
<dbReference type="Proteomes" id="UP000014760">
    <property type="component" value="Unassembled WGS sequence"/>
</dbReference>
<dbReference type="GO" id="GO:0050806">
    <property type="term" value="P:positive regulation of synaptic transmission"/>
    <property type="evidence" value="ECO:0007669"/>
    <property type="project" value="TreeGrafter"/>
</dbReference>
<dbReference type="EMBL" id="AMQN01003976">
    <property type="status" value="NOT_ANNOTATED_CDS"/>
    <property type="molecule type" value="Genomic_DNA"/>
</dbReference>
<dbReference type="AlphaFoldDB" id="R7VFU7"/>
<dbReference type="InterPro" id="IPR041282">
    <property type="entry name" value="FYVE_2"/>
</dbReference>
<dbReference type="HOGENOM" id="CLU_1455736_0_0_1"/>
<dbReference type="GO" id="GO:0048167">
    <property type="term" value="P:regulation of synaptic plasticity"/>
    <property type="evidence" value="ECO:0007669"/>
    <property type="project" value="TreeGrafter"/>
</dbReference>
<dbReference type="GO" id="GO:0048791">
    <property type="term" value="P:calcium ion-regulated exocytosis of neurotransmitter"/>
    <property type="evidence" value="ECO:0007669"/>
    <property type="project" value="TreeGrafter"/>
</dbReference>
<dbReference type="STRING" id="283909.R7VFU7"/>
<feature type="region of interest" description="Disordered" evidence="1">
    <location>
        <begin position="1"/>
        <end position="76"/>
    </location>
</feature>
<sequence>MGNEGSLPSDGSSMTPLSEAGGYPTLPVATAHSQGPVMGSQHELQQGRVTRPGSRRSSNSSSAQLSPVGPPDVDLSHLSSEERAQIAAVIARAKQVQEDEAQMVRDLEEEYSSLATTVEARRRASVSGSEQGVLSAGEEICPVCCEGSLADGTQNVCAECQTIVCADCGQYEANHTTNEFMDQVLK</sequence>
<dbReference type="InterPro" id="IPR039032">
    <property type="entry name" value="Rim-like"/>
</dbReference>